<dbReference type="EMBL" id="JBHSSI010000028">
    <property type="protein sequence ID" value="MFC6260289.1"/>
    <property type="molecule type" value="Genomic_DNA"/>
</dbReference>
<accession>A0ABW1TFP3</accession>
<evidence type="ECO:0000313" key="5">
    <source>
        <dbReference type="Proteomes" id="UP001596283"/>
    </source>
</evidence>
<comment type="caution">
    <text evidence="4">The sequence shown here is derived from an EMBL/GenBank/DDBJ whole genome shotgun (WGS) entry which is preliminary data.</text>
</comment>
<dbReference type="PANTHER" id="PTHR43479:SF7">
    <property type="entry name" value="TETR-FAMILY TRANSCRIPTIONAL REGULATOR"/>
    <property type="match status" value="1"/>
</dbReference>
<evidence type="ECO:0000313" key="4">
    <source>
        <dbReference type="EMBL" id="MFC6260289.1"/>
    </source>
</evidence>
<keyword evidence="5" id="KW-1185">Reference proteome</keyword>
<evidence type="ECO:0000256" key="1">
    <source>
        <dbReference type="ARBA" id="ARBA00023125"/>
    </source>
</evidence>
<feature type="domain" description="HTH tetR-type" evidence="3">
    <location>
        <begin position="9"/>
        <end position="69"/>
    </location>
</feature>
<reference evidence="5" key="1">
    <citation type="journal article" date="2019" name="Int. J. Syst. Evol. Microbiol.">
        <title>The Global Catalogue of Microorganisms (GCM) 10K type strain sequencing project: providing services to taxonomists for standard genome sequencing and annotation.</title>
        <authorList>
            <consortium name="The Broad Institute Genomics Platform"/>
            <consortium name="The Broad Institute Genome Sequencing Center for Infectious Disease"/>
            <person name="Wu L."/>
            <person name="Ma J."/>
        </authorList>
    </citation>
    <scope>NUCLEOTIDE SEQUENCE [LARGE SCALE GENOMIC DNA]</scope>
    <source>
        <strain evidence="5">CCM 8908</strain>
    </source>
</reference>
<dbReference type="SUPFAM" id="SSF46689">
    <property type="entry name" value="Homeodomain-like"/>
    <property type="match status" value="1"/>
</dbReference>
<keyword evidence="1 2" id="KW-0238">DNA-binding</keyword>
<dbReference type="Pfam" id="PF14278">
    <property type="entry name" value="TetR_C_8"/>
    <property type="match status" value="1"/>
</dbReference>
<dbReference type="InterPro" id="IPR039532">
    <property type="entry name" value="TetR_C_Firmicutes"/>
</dbReference>
<dbReference type="PANTHER" id="PTHR43479">
    <property type="entry name" value="ACREF/ENVCD OPERON REPRESSOR-RELATED"/>
    <property type="match status" value="1"/>
</dbReference>
<name>A0ABW1TFP3_9LACO</name>
<feature type="DNA-binding region" description="H-T-H motif" evidence="2">
    <location>
        <begin position="32"/>
        <end position="51"/>
    </location>
</feature>
<proteinExistence type="predicted"/>
<dbReference type="InterPro" id="IPR009057">
    <property type="entry name" value="Homeodomain-like_sf"/>
</dbReference>
<dbReference type="Gene3D" id="1.10.357.10">
    <property type="entry name" value="Tetracycline Repressor, domain 2"/>
    <property type="match status" value="1"/>
</dbReference>
<evidence type="ECO:0000259" key="3">
    <source>
        <dbReference type="PROSITE" id="PS50977"/>
    </source>
</evidence>
<dbReference type="Proteomes" id="UP001596283">
    <property type="component" value="Unassembled WGS sequence"/>
</dbReference>
<dbReference type="PROSITE" id="PS50977">
    <property type="entry name" value="HTH_TETR_2"/>
    <property type="match status" value="1"/>
</dbReference>
<dbReference type="InterPro" id="IPR050624">
    <property type="entry name" value="HTH-type_Tx_Regulator"/>
</dbReference>
<gene>
    <name evidence="4" type="ORF">ACFP1C_04955</name>
</gene>
<sequence>MKKNAVLTAVTRQNLIDAFCQLCPAKPVAQITVRELTKCAGYNRSTFYQYFQDIYDLLRTIEDSVINQIMANLTSNLQQAALTESFITAFVHLHEHMTAYYNVVFDAGNNAEFTQRLKMAIASKLRELYQVSPDTQYVDYVTDFYLSGVLSVLYRWIANDRDLPVAELADLIRQMINTGVTPQLSGKFSKK</sequence>
<protein>
    <submittedName>
        <fullName evidence="4">TetR/AcrR family transcriptional regulator</fullName>
    </submittedName>
</protein>
<dbReference type="InterPro" id="IPR001647">
    <property type="entry name" value="HTH_TetR"/>
</dbReference>
<organism evidence="4 5">
    <name type="scientific">Levilactobacillus fujinensis</name>
    <dbReference type="NCBI Taxonomy" id="2486024"/>
    <lineage>
        <taxon>Bacteria</taxon>
        <taxon>Bacillati</taxon>
        <taxon>Bacillota</taxon>
        <taxon>Bacilli</taxon>
        <taxon>Lactobacillales</taxon>
        <taxon>Lactobacillaceae</taxon>
        <taxon>Levilactobacillus</taxon>
    </lineage>
</organism>
<dbReference type="RefSeq" id="WP_125685809.1">
    <property type="nucleotide sequence ID" value="NZ_JBHSSI010000028.1"/>
</dbReference>
<evidence type="ECO:0000256" key="2">
    <source>
        <dbReference type="PROSITE-ProRule" id="PRU00335"/>
    </source>
</evidence>